<comment type="caution">
    <text evidence="8">The sequence shown here is derived from an EMBL/GenBank/DDBJ whole genome shotgun (WGS) entry which is preliminary data.</text>
</comment>
<feature type="transmembrane region" description="Helical" evidence="6">
    <location>
        <begin position="57"/>
        <end position="78"/>
    </location>
</feature>
<reference evidence="8 9" key="1">
    <citation type="submission" date="2021-03" db="EMBL/GenBank/DDBJ databases">
        <title>Genomic Encyclopedia of Type Strains, Phase IV (KMG-IV): sequencing the most valuable type-strain genomes for metagenomic binning, comparative biology and taxonomic classification.</title>
        <authorList>
            <person name="Goeker M."/>
        </authorList>
    </citation>
    <scope>NUCLEOTIDE SEQUENCE [LARGE SCALE GENOMIC DNA]</scope>
    <source>
        <strain evidence="8 9">DSM 24738</strain>
    </source>
</reference>
<keyword evidence="3 6" id="KW-0812">Transmembrane</keyword>
<evidence type="ECO:0000256" key="6">
    <source>
        <dbReference type="SAM" id="Phobius"/>
    </source>
</evidence>
<feature type="transmembrane region" description="Helical" evidence="6">
    <location>
        <begin position="17"/>
        <end position="36"/>
    </location>
</feature>
<keyword evidence="9" id="KW-1185">Reference proteome</keyword>
<keyword evidence="5 6" id="KW-0472">Membrane</keyword>
<accession>A0ABS4GTY2</accession>
<dbReference type="EMBL" id="JAGGKT010000013">
    <property type="protein sequence ID" value="MBP1933719.1"/>
    <property type="molecule type" value="Genomic_DNA"/>
</dbReference>
<dbReference type="InterPro" id="IPR019264">
    <property type="entry name" value="DUF2179"/>
</dbReference>
<dbReference type="InterPro" id="IPR051461">
    <property type="entry name" value="UPF0750_membrane"/>
</dbReference>
<sequence length="283" mass="30767">MLSTINFFNNHRGLSRIIVIGLASVIVALSFNLFLIPHKILSGGVSGIAMIIANVSPLKNTGLFIFLLNIPILIAGYLKLGKRFVGLSILSVAMTSVAMQLIPEKQITSEPLLAAVFGGAITGLAVGLIFRFGGSTAGFDIIGLLLTQKRDFPLGILIFSLNSIVVLTSGFIFGWDLALYTMVSIYTTGRVIDTVHTRHIKLTLMIISAQGEKIKEKLLTELERGITVLDGEGAYTGEKRKILFVVISRYELSEVKTFIQSIDPDTFVNITQTIGVMGSFRKT</sequence>
<dbReference type="Proteomes" id="UP001519343">
    <property type="component" value="Unassembled WGS sequence"/>
</dbReference>
<name>A0ABS4GTY2_9BACL</name>
<dbReference type="PANTHER" id="PTHR33545:SF5">
    <property type="entry name" value="UPF0750 MEMBRANE PROTEIN YITT"/>
    <property type="match status" value="1"/>
</dbReference>
<dbReference type="Gene3D" id="3.30.70.120">
    <property type="match status" value="1"/>
</dbReference>
<gene>
    <name evidence="8" type="ORF">J2Z37_003732</name>
</gene>
<evidence type="ECO:0000259" key="7">
    <source>
        <dbReference type="Pfam" id="PF10035"/>
    </source>
</evidence>
<dbReference type="CDD" id="cd16380">
    <property type="entry name" value="YitT_C"/>
    <property type="match status" value="1"/>
</dbReference>
<keyword evidence="4 6" id="KW-1133">Transmembrane helix</keyword>
<dbReference type="PANTHER" id="PTHR33545">
    <property type="entry name" value="UPF0750 MEMBRANE PROTEIN YITT-RELATED"/>
    <property type="match status" value="1"/>
</dbReference>
<feature type="transmembrane region" description="Helical" evidence="6">
    <location>
        <begin position="152"/>
        <end position="175"/>
    </location>
</feature>
<comment type="subcellular location">
    <subcellularLocation>
        <location evidence="1">Cell membrane</location>
        <topology evidence="1">Multi-pass membrane protein</topology>
    </subcellularLocation>
</comment>
<evidence type="ECO:0000256" key="5">
    <source>
        <dbReference type="ARBA" id="ARBA00023136"/>
    </source>
</evidence>
<dbReference type="PIRSF" id="PIRSF006483">
    <property type="entry name" value="Membrane_protein_YitT"/>
    <property type="match status" value="1"/>
</dbReference>
<evidence type="ECO:0000256" key="2">
    <source>
        <dbReference type="ARBA" id="ARBA00022475"/>
    </source>
</evidence>
<feature type="transmembrane region" description="Helical" evidence="6">
    <location>
        <begin position="84"/>
        <end position="102"/>
    </location>
</feature>
<dbReference type="Pfam" id="PF02588">
    <property type="entry name" value="YitT_membrane"/>
    <property type="match status" value="1"/>
</dbReference>
<dbReference type="InterPro" id="IPR015867">
    <property type="entry name" value="N-reg_PII/ATP_PRibTrfase_C"/>
</dbReference>
<organism evidence="8 9">
    <name type="scientific">Ammoniphilus resinae</name>
    <dbReference type="NCBI Taxonomy" id="861532"/>
    <lineage>
        <taxon>Bacteria</taxon>
        <taxon>Bacillati</taxon>
        <taxon>Bacillota</taxon>
        <taxon>Bacilli</taxon>
        <taxon>Bacillales</taxon>
        <taxon>Paenibacillaceae</taxon>
        <taxon>Aneurinibacillus group</taxon>
        <taxon>Ammoniphilus</taxon>
    </lineage>
</organism>
<feature type="transmembrane region" description="Helical" evidence="6">
    <location>
        <begin position="114"/>
        <end position="132"/>
    </location>
</feature>
<evidence type="ECO:0000313" key="9">
    <source>
        <dbReference type="Proteomes" id="UP001519343"/>
    </source>
</evidence>
<keyword evidence="2" id="KW-1003">Cell membrane</keyword>
<evidence type="ECO:0000313" key="8">
    <source>
        <dbReference type="EMBL" id="MBP1933719.1"/>
    </source>
</evidence>
<evidence type="ECO:0000256" key="1">
    <source>
        <dbReference type="ARBA" id="ARBA00004651"/>
    </source>
</evidence>
<proteinExistence type="predicted"/>
<protein>
    <submittedName>
        <fullName evidence="8">Uncharacterized membrane-anchored protein YitT (DUF2179 family)</fullName>
    </submittedName>
</protein>
<dbReference type="Pfam" id="PF10035">
    <property type="entry name" value="DUF2179"/>
    <property type="match status" value="1"/>
</dbReference>
<evidence type="ECO:0000256" key="4">
    <source>
        <dbReference type="ARBA" id="ARBA00022989"/>
    </source>
</evidence>
<dbReference type="InterPro" id="IPR003740">
    <property type="entry name" value="YitT"/>
</dbReference>
<feature type="domain" description="DUF2179" evidence="7">
    <location>
        <begin position="224"/>
        <end position="278"/>
    </location>
</feature>
<evidence type="ECO:0000256" key="3">
    <source>
        <dbReference type="ARBA" id="ARBA00022692"/>
    </source>
</evidence>